<reference evidence="1 2" key="1">
    <citation type="submission" date="2012-05" db="EMBL/GenBank/DDBJ databases">
        <title>Recombination and specialization in a pathogen metapopulation.</title>
        <authorList>
            <person name="Gardiner A."/>
            <person name="Kemen E."/>
            <person name="Schultz-Larsen T."/>
            <person name="MacLean D."/>
            <person name="Van Oosterhout C."/>
            <person name="Jones J.D.G."/>
        </authorList>
    </citation>
    <scope>NUCLEOTIDE SEQUENCE [LARGE SCALE GENOMIC DNA]</scope>
    <source>
        <strain evidence="1 2">Ac Nc2</strain>
    </source>
</reference>
<dbReference type="Proteomes" id="UP000053237">
    <property type="component" value="Unassembled WGS sequence"/>
</dbReference>
<accession>A0A024FSY4</accession>
<keyword evidence="2" id="KW-1185">Reference proteome</keyword>
<dbReference type="InParanoid" id="A0A024FSY4"/>
<dbReference type="AlphaFoldDB" id="A0A024FSY4"/>
<gene>
    <name evidence="1" type="ORF">BN9_069220</name>
</gene>
<sequence length="132" mass="15249">MQKYRCSLLGHYCRLLVQTHSRRERGFGYGREFRNRDFPIFDDVMSTYSEHGEMSSDNGSKNIASRPVYTHEHLRLDGRAVTHNRYMENCSLEASFDTDSCTHAESLRSMSIDHISQALTEDATILMKLHGD</sequence>
<comment type="caution">
    <text evidence="1">The sequence shown here is derived from an EMBL/GenBank/DDBJ whole genome shotgun (WGS) entry which is preliminary data.</text>
</comment>
<evidence type="ECO:0000313" key="1">
    <source>
        <dbReference type="EMBL" id="CCI10163.1"/>
    </source>
</evidence>
<name>A0A024FSY4_9STRA</name>
<proteinExistence type="predicted"/>
<organism evidence="1 2">
    <name type="scientific">Albugo candida</name>
    <dbReference type="NCBI Taxonomy" id="65357"/>
    <lineage>
        <taxon>Eukaryota</taxon>
        <taxon>Sar</taxon>
        <taxon>Stramenopiles</taxon>
        <taxon>Oomycota</taxon>
        <taxon>Peronosporomycetes</taxon>
        <taxon>Albuginales</taxon>
        <taxon>Albuginaceae</taxon>
        <taxon>Albugo</taxon>
    </lineage>
</organism>
<dbReference type="EMBL" id="CAIX01000114">
    <property type="protein sequence ID" value="CCI10163.1"/>
    <property type="molecule type" value="Genomic_DNA"/>
</dbReference>
<protein>
    <submittedName>
        <fullName evidence="1">Uncharacterized protein</fullName>
    </submittedName>
</protein>
<evidence type="ECO:0000313" key="2">
    <source>
        <dbReference type="Proteomes" id="UP000053237"/>
    </source>
</evidence>